<reference evidence="2 3" key="1">
    <citation type="submission" date="2022-06" db="EMBL/GenBank/DDBJ databases">
        <title>Genomic Encyclopedia of Archaeal and Bacterial Type Strains, Phase II (KMG-II): from individual species to whole genera.</title>
        <authorList>
            <person name="Goeker M."/>
        </authorList>
    </citation>
    <scope>NUCLEOTIDE SEQUENCE [LARGE SCALE GENOMIC DNA]</scope>
    <source>
        <strain evidence="2 3">DSM 44693</strain>
    </source>
</reference>
<evidence type="ECO:0000313" key="3">
    <source>
        <dbReference type="Proteomes" id="UP001206895"/>
    </source>
</evidence>
<dbReference type="RefSeq" id="WP_253661034.1">
    <property type="nucleotide sequence ID" value="NZ_BAAAJQ010000001.1"/>
</dbReference>
<dbReference type="InterPro" id="IPR036928">
    <property type="entry name" value="AS_sf"/>
</dbReference>
<dbReference type="NCBIfam" id="NF005565">
    <property type="entry name" value="PRK07235.1"/>
    <property type="match status" value="1"/>
</dbReference>
<protein>
    <submittedName>
        <fullName evidence="2">Amidase</fullName>
    </submittedName>
</protein>
<dbReference type="EMBL" id="JAMTCJ010000002">
    <property type="protein sequence ID" value="MCP2176007.1"/>
    <property type="molecule type" value="Genomic_DNA"/>
</dbReference>
<dbReference type="Proteomes" id="UP001206895">
    <property type="component" value="Unassembled WGS sequence"/>
</dbReference>
<comment type="caution">
    <text evidence="2">The sequence shown here is derived from an EMBL/GenBank/DDBJ whole genome shotgun (WGS) entry which is preliminary data.</text>
</comment>
<dbReference type="SUPFAM" id="SSF75304">
    <property type="entry name" value="Amidase signature (AS) enzymes"/>
    <property type="match status" value="1"/>
</dbReference>
<proteinExistence type="predicted"/>
<gene>
    <name evidence="2" type="ORF">LX13_001826</name>
</gene>
<name>A0ABT1HCL7_9NOCA</name>
<dbReference type="Pfam" id="PF01425">
    <property type="entry name" value="Amidase"/>
    <property type="match status" value="1"/>
</dbReference>
<keyword evidence="3" id="KW-1185">Reference proteome</keyword>
<dbReference type="PANTHER" id="PTHR11895:SF170">
    <property type="entry name" value="AMIDASE"/>
    <property type="match status" value="1"/>
</dbReference>
<feature type="domain" description="Amidase" evidence="1">
    <location>
        <begin position="72"/>
        <end position="488"/>
    </location>
</feature>
<dbReference type="InterPro" id="IPR023631">
    <property type="entry name" value="Amidase_dom"/>
</dbReference>
<dbReference type="PANTHER" id="PTHR11895">
    <property type="entry name" value="TRANSAMIDASE"/>
    <property type="match status" value="1"/>
</dbReference>
<accession>A0ABT1HCL7</accession>
<evidence type="ECO:0000313" key="2">
    <source>
        <dbReference type="EMBL" id="MCP2176007.1"/>
    </source>
</evidence>
<dbReference type="InterPro" id="IPR000120">
    <property type="entry name" value="Amidase"/>
</dbReference>
<evidence type="ECO:0000259" key="1">
    <source>
        <dbReference type="Pfam" id="PF01425"/>
    </source>
</evidence>
<sequence>MTIPEPTADEIAATARELGYDDLADSAEEYTQMITGMLGVYEALDAIDEPEVLVSRGPVACRRPSATEDPHHAWQVRASITEVESGPLAGVRLAVKDSIMVAGLPMANGSDVLADFVPTGDATVVTRALRAGAEIVGKTTNEYFCMSGGSHTSHGGPVHNPHRIGVSAGGSSSGSAVVLVTGDADMALGADQAGSIRMPASWSGVVGLKPTYGLVPYTGIAPLEGMLDHVGPMARTVTDNARLLAVLAGPDGIDPRQRDVRIENYEAAVEAGVRGMRVGVVTEGFDSPDAEAAVTTSVRSAARSLRAAGAVVEDVSIPLHSVGPALWTAIAIEGMAETVSRNQGFAFGRDDHYPTDMMGHLFDRLDRVGGRPANVALFTMVGHYVNAKSGRLHYARAVNKTRVLRAAYDEALSRFDVLVMPTTPQTAQPLPDPAAGPMASMQAAIEMSANACPFNITHHPALSVPCGTVDGLPVGLQIVGRHFDEPSLYRVGRAIEQHGGGR</sequence>
<dbReference type="Gene3D" id="1.10.20.60">
    <property type="entry name" value="Glu-tRNAGln amidotransferase C subunit, N-terminal domain"/>
    <property type="match status" value="1"/>
</dbReference>
<organism evidence="2 3">
    <name type="scientific">Williamsia maris</name>
    <dbReference type="NCBI Taxonomy" id="72806"/>
    <lineage>
        <taxon>Bacteria</taxon>
        <taxon>Bacillati</taxon>
        <taxon>Actinomycetota</taxon>
        <taxon>Actinomycetes</taxon>
        <taxon>Mycobacteriales</taxon>
        <taxon>Nocardiaceae</taxon>
        <taxon>Williamsia</taxon>
    </lineage>
</organism>
<dbReference type="Gene3D" id="3.90.1300.10">
    <property type="entry name" value="Amidase signature (AS) domain"/>
    <property type="match status" value="1"/>
</dbReference>